<dbReference type="KEGG" id="hazt:125179363"/>
<feature type="region of interest" description="Disordered" evidence="2">
    <location>
        <begin position="81"/>
        <end position="116"/>
    </location>
</feature>
<dbReference type="InterPro" id="IPR009057">
    <property type="entry name" value="Homeodomain-like_sf"/>
</dbReference>
<evidence type="ECO:0000256" key="1">
    <source>
        <dbReference type="ARBA" id="ARBA00004123"/>
    </source>
</evidence>
<dbReference type="GO" id="GO:0005634">
    <property type="term" value="C:nucleus"/>
    <property type="evidence" value="ECO:0007669"/>
    <property type="project" value="UniProtKB-SubCell"/>
</dbReference>
<feature type="region of interest" description="Disordered" evidence="2">
    <location>
        <begin position="1"/>
        <end position="43"/>
    </location>
</feature>
<organism evidence="3 4">
    <name type="scientific">Hyalella azteca</name>
    <name type="common">Amphipod</name>
    <dbReference type="NCBI Taxonomy" id="294128"/>
    <lineage>
        <taxon>Eukaryota</taxon>
        <taxon>Metazoa</taxon>
        <taxon>Ecdysozoa</taxon>
        <taxon>Arthropoda</taxon>
        <taxon>Crustacea</taxon>
        <taxon>Multicrustacea</taxon>
        <taxon>Malacostraca</taxon>
        <taxon>Eumalacostraca</taxon>
        <taxon>Peracarida</taxon>
        <taxon>Amphipoda</taxon>
        <taxon>Senticaudata</taxon>
        <taxon>Talitrida</taxon>
        <taxon>Talitroidea</taxon>
        <taxon>Hyalellidae</taxon>
        <taxon>Hyalella</taxon>
    </lineage>
</organism>
<reference evidence="4" key="1">
    <citation type="submission" date="2025-08" db="UniProtKB">
        <authorList>
            <consortium name="RefSeq"/>
        </authorList>
    </citation>
    <scope>IDENTIFICATION</scope>
    <source>
        <tissue evidence="4">Whole organism</tissue>
    </source>
</reference>
<dbReference type="AlphaFoldDB" id="A0A979FUZ3"/>
<feature type="compositionally biased region" description="Basic and acidic residues" evidence="2">
    <location>
        <begin position="81"/>
        <end position="99"/>
    </location>
</feature>
<evidence type="ECO:0000256" key="2">
    <source>
        <dbReference type="SAM" id="MobiDB-lite"/>
    </source>
</evidence>
<dbReference type="SUPFAM" id="SSF46689">
    <property type="entry name" value="Homeodomain-like"/>
    <property type="match status" value="1"/>
</dbReference>
<dbReference type="Proteomes" id="UP000694843">
    <property type="component" value="Unplaced"/>
</dbReference>
<feature type="compositionally biased region" description="Polar residues" evidence="2">
    <location>
        <begin position="1"/>
        <end position="12"/>
    </location>
</feature>
<keyword evidence="3" id="KW-1185">Reference proteome</keyword>
<dbReference type="Gene3D" id="1.10.10.60">
    <property type="entry name" value="Homeodomain-like"/>
    <property type="match status" value="1"/>
</dbReference>
<feature type="region of interest" description="Disordered" evidence="2">
    <location>
        <begin position="231"/>
        <end position="279"/>
    </location>
</feature>
<dbReference type="OrthoDB" id="6159439at2759"/>
<gene>
    <name evidence="4" type="primary">LOC125179363</name>
</gene>
<feature type="compositionally biased region" description="Low complexity" evidence="2">
    <location>
        <begin position="255"/>
        <end position="276"/>
    </location>
</feature>
<accession>A0A979FUZ3</accession>
<protein>
    <submittedName>
        <fullName evidence="4">Uncharacterized protein LOC125179363</fullName>
    </submittedName>
</protein>
<sequence length="407" mass="45369">MTDIASKTQPNESKSRENEKCPVTSIPEGHSREVQDEEDQLVTGRTIDPILGDRCTPLDLSRVAIMEDDFATNEVMTRQEKGFKEFPSKLQHNKTDEKSSTGSNTKKFDEMTSQPDEKLLAGKDAQKFNMFMHENEKIFFSAKDSLKPDKFIQQTDEKSFAGEDLSDRREAKPLEESKLKEIGTRGNYAKSVEGVRLFPGLIITPGQGRESPDILEDSDMNNRIITPAINPCLVDNEGPMITGGDPKTPESQWKSPPSSLRSPSHSYSRSRSASPPNHFPRLNFGGSLSVAGGGNVWWGAPESTMIPHSGGMHPSGGLPTLSSPDLLRTLPDLHSFPGLPAFLARRRRRDARQRRQRTTFTSEQTLRLEMEYHRNEYISRCVSLLCMSQRWSITATSTSCGACLCCA</sequence>
<dbReference type="RefSeq" id="XP_047741063.1">
    <property type="nucleotide sequence ID" value="XM_047885107.1"/>
</dbReference>
<name>A0A979FUZ3_HYAAZ</name>
<feature type="compositionally biased region" description="Basic and acidic residues" evidence="2">
    <location>
        <begin position="106"/>
        <end position="116"/>
    </location>
</feature>
<evidence type="ECO:0000313" key="3">
    <source>
        <dbReference type="Proteomes" id="UP000694843"/>
    </source>
</evidence>
<evidence type="ECO:0000313" key="4">
    <source>
        <dbReference type="RefSeq" id="XP_047741063.1"/>
    </source>
</evidence>
<proteinExistence type="predicted"/>
<comment type="subcellular location">
    <subcellularLocation>
        <location evidence="1">Nucleus</location>
    </subcellularLocation>
</comment>
<dbReference type="GeneID" id="125179363"/>